<accession>A0A256IFA3</accession>
<gene>
    <name evidence="1" type="ORF">DJ70_12680</name>
</gene>
<comment type="caution">
    <text evidence="1">The sequence shown here is derived from an EMBL/GenBank/DDBJ whole genome shotgun (WGS) entry which is preliminary data.</text>
</comment>
<dbReference type="AlphaFoldDB" id="A0A256IFA3"/>
<protein>
    <submittedName>
        <fullName evidence="1">Uncharacterized protein</fullName>
    </submittedName>
</protein>
<name>A0A256IFA3_9EURY</name>
<reference evidence="1 2" key="1">
    <citation type="journal article" date="2014" name="Front. Microbiol.">
        <title>Population and genomic analysis of the genus Halorubrum.</title>
        <authorList>
            <person name="Fullmer M.S."/>
            <person name="Soucy S.M."/>
            <person name="Swithers K.S."/>
            <person name="Makkay A.M."/>
            <person name="Wheeler R."/>
            <person name="Ventosa A."/>
            <person name="Gogarten J.P."/>
            <person name="Papke R.T."/>
        </authorList>
    </citation>
    <scope>NUCLEOTIDE SEQUENCE [LARGE SCALE GENOMIC DNA]</scope>
    <source>
        <strain evidence="1 2">Cb34</strain>
    </source>
</reference>
<dbReference type="EMBL" id="NHPJ01000109">
    <property type="protein sequence ID" value="OYR54986.1"/>
    <property type="molecule type" value="Genomic_DNA"/>
</dbReference>
<sequence length="154" mass="16698">MPTADQTRADSAQVTNVLSEAYSVTLPADEDTLPESIYPEKVDRLGYPLAELQKVMWETYPGVFGPSTLLKEVDYSTSACDECEGEGWYDERGDVICDDCGMMLNSTPMLVADGDFDERTSGPTAGSGSYVFFNDGSGKQAINQNSVSPEPNVQ</sequence>
<evidence type="ECO:0000313" key="2">
    <source>
        <dbReference type="Proteomes" id="UP000216308"/>
    </source>
</evidence>
<organism evidence="1 2">
    <name type="scientific">Halorubrum halodurans</name>
    <dbReference type="NCBI Taxonomy" id="1383851"/>
    <lineage>
        <taxon>Archaea</taxon>
        <taxon>Methanobacteriati</taxon>
        <taxon>Methanobacteriota</taxon>
        <taxon>Stenosarchaea group</taxon>
        <taxon>Halobacteria</taxon>
        <taxon>Halobacteriales</taxon>
        <taxon>Haloferacaceae</taxon>
        <taxon>Halorubrum</taxon>
    </lineage>
</organism>
<proteinExistence type="predicted"/>
<keyword evidence="2" id="KW-1185">Reference proteome</keyword>
<dbReference type="Proteomes" id="UP000216308">
    <property type="component" value="Unassembled WGS sequence"/>
</dbReference>
<evidence type="ECO:0000313" key="1">
    <source>
        <dbReference type="EMBL" id="OYR54986.1"/>
    </source>
</evidence>